<dbReference type="InterPro" id="IPR050833">
    <property type="entry name" value="Poly_Biosynth_Transport"/>
</dbReference>
<dbReference type="GO" id="GO:0005886">
    <property type="term" value="C:plasma membrane"/>
    <property type="evidence" value="ECO:0007669"/>
    <property type="project" value="UniProtKB-SubCell"/>
</dbReference>
<comment type="subcellular location">
    <subcellularLocation>
        <location evidence="1">Cell membrane</location>
        <topology evidence="1">Multi-pass membrane protein</topology>
    </subcellularLocation>
</comment>
<dbReference type="RefSeq" id="WP_116496352.1">
    <property type="nucleotide sequence ID" value="NZ_QENZ01000004.1"/>
</dbReference>
<evidence type="ECO:0000313" key="7">
    <source>
        <dbReference type="EMBL" id="PVX50796.1"/>
    </source>
</evidence>
<dbReference type="AlphaFoldDB" id="A0A7L4UPR4"/>
<evidence type="ECO:0000256" key="1">
    <source>
        <dbReference type="ARBA" id="ARBA00004651"/>
    </source>
</evidence>
<feature type="transmembrane region" description="Helical" evidence="6">
    <location>
        <begin position="222"/>
        <end position="241"/>
    </location>
</feature>
<feature type="transmembrane region" description="Helical" evidence="6">
    <location>
        <begin position="430"/>
        <end position="449"/>
    </location>
</feature>
<feature type="transmembrane region" description="Helical" evidence="6">
    <location>
        <begin position="253"/>
        <end position="273"/>
    </location>
</feature>
<feature type="transmembrane region" description="Helical" evidence="6">
    <location>
        <begin position="81"/>
        <end position="103"/>
    </location>
</feature>
<evidence type="ECO:0000256" key="4">
    <source>
        <dbReference type="ARBA" id="ARBA00022989"/>
    </source>
</evidence>
<comment type="caution">
    <text evidence="7">The sequence shown here is derived from an EMBL/GenBank/DDBJ whole genome shotgun (WGS) entry which is preliminary data.</text>
</comment>
<dbReference type="PANTHER" id="PTHR30250:SF11">
    <property type="entry name" value="O-ANTIGEN TRANSPORTER-RELATED"/>
    <property type="match status" value="1"/>
</dbReference>
<feature type="transmembrane region" description="Helical" evidence="6">
    <location>
        <begin position="123"/>
        <end position="145"/>
    </location>
</feature>
<feature type="transmembrane region" description="Helical" evidence="6">
    <location>
        <begin position="157"/>
        <end position="174"/>
    </location>
</feature>
<gene>
    <name evidence="7" type="ORF">C7377_1112</name>
</gene>
<dbReference type="Proteomes" id="UP000251835">
    <property type="component" value="Unassembled WGS sequence"/>
</dbReference>
<reference evidence="7 8" key="1">
    <citation type="submission" date="2018-05" db="EMBL/GenBank/DDBJ databases">
        <title>Genomic Encyclopedia of Type Strains, Phase IV (KMG-IV): sequencing the most valuable type-strain genomes for metagenomic binning, comparative biology and taxonomic classification.</title>
        <authorList>
            <person name="Goeker M."/>
        </authorList>
    </citation>
    <scope>NUCLEOTIDE SEQUENCE [LARGE SCALE GENOMIC DNA]</scope>
    <source>
        <strain evidence="7 8">DSM 28579</strain>
    </source>
</reference>
<feature type="transmembrane region" description="Helical" evidence="6">
    <location>
        <begin position="339"/>
        <end position="359"/>
    </location>
</feature>
<keyword evidence="2" id="KW-1003">Cell membrane</keyword>
<feature type="transmembrane region" description="Helical" evidence="6">
    <location>
        <begin position="455"/>
        <end position="477"/>
    </location>
</feature>
<keyword evidence="8" id="KW-1185">Reference proteome</keyword>
<evidence type="ECO:0000256" key="6">
    <source>
        <dbReference type="SAM" id="Phobius"/>
    </source>
</evidence>
<name>A0A7L4UPR4_BALHA</name>
<sequence length="503" mass="58147">MNKATKETLLSTVFSYLGIFLATFYTIFIIPKLFHDHPENWGALQFVLNYAGLFLILASLATPQSIIKFYPLYPKPMREQLLSFLFWMNTLGIAISFICFYIYTKERPVEVFIDGKLTDIKWFFYPLLVSMTLFAFFESYCHALLKIAMPAFLNNTFTRFWFFFTILLYYYNVISFNTFTYLYFGQFIFSFVFLVLFVWKIKKDQFRFIFKIPENYQEILRYSLYALPATSAAVLITKIDIQMIGSFLGKAEVAYYTYAIFFMSFLLIPKNTLMQTSRSIISRDFQTLSIGEFTPKYHKISVAFAISTLILFVGITINIEELMLILGDKFGSSSVKYSVLILGTGRVLESLFISNHAVLEYSKFYKKILLFEMTALLLLIFLNYLLIPTYGIIGAAITSAIILFLNAVAKSIFVYKKLNISPIRKKDIKIVLSIALLVGLYFIPIPNILPSNNDIINYILTILLRSIAYAILLWLVVKYFGIHKLYMSETLTNNSASSFVDKP</sequence>
<dbReference type="PANTHER" id="PTHR30250">
    <property type="entry name" value="PST FAMILY PREDICTED COLANIC ACID TRANSPORTER"/>
    <property type="match status" value="1"/>
</dbReference>
<keyword evidence="4 6" id="KW-1133">Transmembrane helix</keyword>
<keyword evidence="3 6" id="KW-0812">Transmembrane</keyword>
<feature type="transmembrane region" description="Helical" evidence="6">
    <location>
        <begin position="180"/>
        <end position="201"/>
    </location>
</feature>
<proteinExistence type="predicted"/>
<evidence type="ECO:0000256" key="5">
    <source>
        <dbReference type="ARBA" id="ARBA00023136"/>
    </source>
</evidence>
<feature type="transmembrane region" description="Helical" evidence="6">
    <location>
        <begin position="368"/>
        <end position="386"/>
    </location>
</feature>
<feature type="transmembrane region" description="Helical" evidence="6">
    <location>
        <begin position="42"/>
        <end position="61"/>
    </location>
</feature>
<organism evidence="7 8">
    <name type="scientific">Balneicella halophila</name>
    <dbReference type="NCBI Taxonomy" id="1537566"/>
    <lineage>
        <taxon>Bacteria</taxon>
        <taxon>Pseudomonadati</taxon>
        <taxon>Bacteroidota</taxon>
        <taxon>Bacteroidia</taxon>
        <taxon>Bacteroidales</taxon>
        <taxon>Balneicellaceae</taxon>
        <taxon>Balneicella</taxon>
    </lineage>
</organism>
<accession>A0A7L4UPR4</accession>
<feature type="transmembrane region" description="Helical" evidence="6">
    <location>
        <begin position="9"/>
        <end position="30"/>
    </location>
</feature>
<dbReference type="OrthoDB" id="88014at2"/>
<evidence type="ECO:0000256" key="3">
    <source>
        <dbReference type="ARBA" id="ARBA00022692"/>
    </source>
</evidence>
<feature type="transmembrane region" description="Helical" evidence="6">
    <location>
        <begin position="300"/>
        <end position="319"/>
    </location>
</feature>
<evidence type="ECO:0000313" key="8">
    <source>
        <dbReference type="Proteomes" id="UP000251835"/>
    </source>
</evidence>
<keyword evidence="5 6" id="KW-0472">Membrane</keyword>
<evidence type="ECO:0000256" key="2">
    <source>
        <dbReference type="ARBA" id="ARBA00022475"/>
    </source>
</evidence>
<protein>
    <submittedName>
        <fullName evidence="7">O-antigen/teichoic acid export membrane protein</fullName>
    </submittedName>
</protein>
<dbReference type="EMBL" id="QENZ01000004">
    <property type="protein sequence ID" value="PVX50796.1"/>
    <property type="molecule type" value="Genomic_DNA"/>
</dbReference>
<feature type="transmembrane region" description="Helical" evidence="6">
    <location>
        <begin position="392"/>
        <end position="409"/>
    </location>
</feature>